<name>A0A0A9D399_ARUDO</name>
<evidence type="ECO:0000313" key="2">
    <source>
        <dbReference type="EMBL" id="JAD78227.1"/>
    </source>
</evidence>
<feature type="compositionally biased region" description="Low complexity" evidence="1">
    <location>
        <begin position="104"/>
        <end position="116"/>
    </location>
</feature>
<dbReference type="EMBL" id="GBRH01219668">
    <property type="protein sequence ID" value="JAD78227.1"/>
    <property type="molecule type" value="Transcribed_RNA"/>
</dbReference>
<accession>A0A0A9D399</accession>
<proteinExistence type="predicted"/>
<sequence length="159" mass="16634">MRSSAATESSLGLPCWPPLVEARRHNRARGRELRGEAHFSSGVGDALFLAGSRSYCSNKCRGEAAQRCEGGDAMASAAAPPQGLPWCTSSTSNPPLDPFPVRPSSPTSPSVTPTSPLRATATSGRWPPSTPHPASLISLLTHLGSIRPVLGSLVSYQCV</sequence>
<protein>
    <submittedName>
        <fullName evidence="2">Uncharacterized protein</fullName>
    </submittedName>
</protein>
<evidence type="ECO:0000256" key="1">
    <source>
        <dbReference type="SAM" id="MobiDB-lite"/>
    </source>
</evidence>
<dbReference type="AlphaFoldDB" id="A0A0A9D399"/>
<organism evidence="2">
    <name type="scientific">Arundo donax</name>
    <name type="common">Giant reed</name>
    <name type="synonym">Donax arundinaceus</name>
    <dbReference type="NCBI Taxonomy" id="35708"/>
    <lineage>
        <taxon>Eukaryota</taxon>
        <taxon>Viridiplantae</taxon>
        <taxon>Streptophyta</taxon>
        <taxon>Embryophyta</taxon>
        <taxon>Tracheophyta</taxon>
        <taxon>Spermatophyta</taxon>
        <taxon>Magnoliopsida</taxon>
        <taxon>Liliopsida</taxon>
        <taxon>Poales</taxon>
        <taxon>Poaceae</taxon>
        <taxon>PACMAD clade</taxon>
        <taxon>Arundinoideae</taxon>
        <taxon>Arundineae</taxon>
        <taxon>Arundo</taxon>
    </lineage>
</organism>
<feature type="region of interest" description="Disordered" evidence="1">
    <location>
        <begin position="69"/>
        <end position="129"/>
    </location>
</feature>
<reference evidence="2" key="1">
    <citation type="submission" date="2014-09" db="EMBL/GenBank/DDBJ databases">
        <authorList>
            <person name="Magalhaes I.L.F."/>
            <person name="Oliveira U."/>
            <person name="Santos F.R."/>
            <person name="Vidigal T.H.D.A."/>
            <person name="Brescovit A.D."/>
            <person name="Santos A.J."/>
        </authorList>
    </citation>
    <scope>NUCLEOTIDE SEQUENCE</scope>
    <source>
        <tissue evidence="2">Shoot tissue taken approximately 20 cm above the soil surface</tissue>
    </source>
</reference>
<reference evidence="2" key="2">
    <citation type="journal article" date="2015" name="Data Brief">
        <title>Shoot transcriptome of the giant reed, Arundo donax.</title>
        <authorList>
            <person name="Barrero R.A."/>
            <person name="Guerrero F.D."/>
            <person name="Moolhuijzen P."/>
            <person name="Goolsby J.A."/>
            <person name="Tidwell J."/>
            <person name="Bellgard S.E."/>
            <person name="Bellgard M.I."/>
        </authorList>
    </citation>
    <scope>NUCLEOTIDE SEQUENCE</scope>
    <source>
        <tissue evidence="2">Shoot tissue taken approximately 20 cm above the soil surface</tissue>
    </source>
</reference>